<evidence type="ECO:0000256" key="3">
    <source>
        <dbReference type="ARBA" id="ARBA00022692"/>
    </source>
</evidence>
<comment type="caution">
    <text evidence="11">The sequence shown here is derived from an EMBL/GenBank/DDBJ whole genome shotgun (WGS) entry which is preliminary data.</text>
</comment>
<feature type="transmembrane region" description="Helical" evidence="9">
    <location>
        <begin position="294"/>
        <end position="318"/>
    </location>
</feature>
<dbReference type="GO" id="GO:0005886">
    <property type="term" value="C:plasma membrane"/>
    <property type="evidence" value="ECO:0007669"/>
    <property type="project" value="UniProtKB-SubCell"/>
</dbReference>
<evidence type="ECO:0000256" key="9">
    <source>
        <dbReference type="SAM" id="Phobius"/>
    </source>
</evidence>
<name>A0A9J6C1P9_POLVA</name>
<feature type="transmembrane region" description="Helical" evidence="9">
    <location>
        <begin position="176"/>
        <end position="198"/>
    </location>
</feature>
<evidence type="ECO:0000259" key="10">
    <source>
        <dbReference type="PROSITE" id="PS50262"/>
    </source>
</evidence>
<dbReference type="EMBL" id="JADBJN010000002">
    <property type="protein sequence ID" value="KAG5676100.1"/>
    <property type="molecule type" value="Genomic_DNA"/>
</dbReference>
<feature type="transmembrane region" description="Helical" evidence="9">
    <location>
        <begin position="261"/>
        <end position="282"/>
    </location>
</feature>
<feature type="transmembrane region" description="Helical" evidence="9">
    <location>
        <begin position="22"/>
        <end position="43"/>
    </location>
</feature>
<dbReference type="Proteomes" id="UP001107558">
    <property type="component" value="Chromosome 2"/>
</dbReference>
<evidence type="ECO:0000313" key="11">
    <source>
        <dbReference type="EMBL" id="KAG5676100.1"/>
    </source>
</evidence>
<evidence type="ECO:0000256" key="4">
    <source>
        <dbReference type="ARBA" id="ARBA00022989"/>
    </source>
</evidence>
<reference evidence="11" key="1">
    <citation type="submission" date="2021-03" db="EMBL/GenBank/DDBJ databases">
        <title>Chromosome level genome of the anhydrobiotic midge Polypedilum vanderplanki.</title>
        <authorList>
            <person name="Yoshida Y."/>
            <person name="Kikawada T."/>
            <person name="Gusev O."/>
        </authorList>
    </citation>
    <scope>NUCLEOTIDE SEQUENCE</scope>
    <source>
        <strain evidence="11">NIAS01</strain>
        <tissue evidence="11">Whole body or cell culture</tissue>
    </source>
</reference>
<proteinExistence type="predicted"/>
<keyword evidence="6 9" id="KW-0472">Membrane</keyword>
<gene>
    <name evidence="11" type="ORF">PVAND_005954</name>
</gene>
<evidence type="ECO:0000313" key="12">
    <source>
        <dbReference type="Proteomes" id="UP001107558"/>
    </source>
</evidence>
<sequence length="322" mass="37075">MNKSEIITLPFAFINNDKWSNIALWSFLSVTICVGVILQLFVLRTIVTKRTRNGLVCFLLQLIIADSVNFFLCYFDTSFIFSQKWTFGEKMCNIFYGLTSFISAVTTYLFLTMNLHAITTANLALDAHKTIKSKEENCNFINEEVESISTTYDSLEQKRTLTIDYSGPNWKTSINVLFPNVLVWVLSFSVSIPTFIFSRVKSNSCEIDSNFDNDGIKILIILFKIACPLIIFLISIFILLGKLKLLKKFTENFIDEDPIEIIRITLVLTILFIFFQFPKIIYASLSRSAINLDYYVSCILCVLYYFTIILRSLVFICIHRST</sequence>
<evidence type="ECO:0000256" key="8">
    <source>
        <dbReference type="ARBA" id="ARBA00023224"/>
    </source>
</evidence>
<dbReference type="PROSITE" id="PS50262">
    <property type="entry name" value="G_PROTEIN_RECEP_F1_2"/>
    <property type="match status" value="1"/>
</dbReference>
<feature type="transmembrane region" description="Helical" evidence="9">
    <location>
        <begin position="218"/>
        <end position="240"/>
    </location>
</feature>
<keyword evidence="3 9" id="KW-0812">Transmembrane</keyword>
<keyword evidence="2" id="KW-1003">Cell membrane</keyword>
<dbReference type="PANTHER" id="PTHR24229">
    <property type="entry name" value="NEUROPEPTIDES RECEPTOR"/>
    <property type="match status" value="1"/>
</dbReference>
<feature type="transmembrane region" description="Helical" evidence="9">
    <location>
        <begin position="55"/>
        <end position="81"/>
    </location>
</feature>
<accession>A0A9J6C1P9</accession>
<dbReference type="OrthoDB" id="6760977at2759"/>
<evidence type="ECO:0000256" key="1">
    <source>
        <dbReference type="ARBA" id="ARBA00004651"/>
    </source>
</evidence>
<evidence type="ECO:0000256" key="2">
    <source>
        <dbReference type="ARBA" id="ARBA00022475"/>
    </source>
</evidence>
<protein>
    <recommendedName>
        <fullName evidence="10">G-protein coupled receptors family 1 profile domain-containing protein</fullName>
    </recommendedName>
</protein>
<keyword evidence="8" id="KW-0807">Transducer</keyword>
<organism evidence="11 12">
    <name type="scientific">Polypedilum vanderplanki</name>
    <name type="common">Sleeping chironomid midge</name>
    <dbReference type="NCBI Taxonomy" id="319348"/>
    <lineage>
        <taxon>Eukaryota</taxon>
        <taxon>Metazoa</taxon>
        <taxon>Ecdysozoa</taxon>
        <taxon>Arthropoda</taxon>
        <taxon>Hexapoda</taxon>
        <taxon>Insecta</taxon>
        <taxon>Pterygota</taxon>
        <taxon>Neoptera</taxon>
        <taxon>Endopterygota</taxon>
        <taxon>Diptera</taxon>
        <taxon>Nematocera</taxon>
        <taxon>Chironomoidea</taxon>
        <taxon>Chironomidae</taxon>
        <taxon>Chironominae</taxon>
        <taxon>Polypedilum</taxon>
        <taxon>Polypedilum</taxon>
    </lineage>
</organism>
<evidence type="ECO:0000256" key="6">
    <source>
        <dbReference type="ARBA" id="ARBA00023136"/>
    </source>
</evidence>
<keyword evidence="12" id="KW-1185">Reference proteome</keyword>
<dbReference type="GO" id="GO:0043005">
    <property type="term" value="C:neuron projection"/>
    <property type="evidence" value="ECO:0007669"/>
    <property type="project" value="TreeGrafter"/>
</dbReference>
<feature type="transmembrane region" description="Helical" evidence="9">
    <location>
        <begin position="93"/>
        <end position="111"/>
    </location>
</feature>
<comment type="subcellular location">
    <subcellularLocation>
        <location evidence="1">Cell membrane</location>
        <topology evidence="1">Multi-pass membrane protein</topology>
    </subcellularLocation>
</comment>
<dbReference type="PANTHER" id="PTHR24229:SF40">
    <property type="entry name" value="ALLATOSTATIN C RECEPTOR 1-RELATED"/>
    <property type="match status" value="1"/>
</dbReference>
<dbReference type="InterPro" id="IPR017452">
    <property type="entry name" value="GPCR_Rhodpsn_7TM"/>
</dbReference>
<keyword evidence="4 9" id="KW-1133">Transmembrane helix</keyword>
<evidence type="ECO:0000256" key="7">
    <source>
        <dbReference type="ARBA" id="ARBA00023170"/>
    </source>
</evidence>
<feature type="domain" description="G-protein coupled receptors family 1 profile" evidence="10">
    <location>
        <begin position="35"/>
        <end position="315"/>
    </location>
</feature>
<dbReference type="Gene3D" id="1.20.1070.10">
    <property type="entry name" value="Rhodopsin 7-helix transmembrane proteins"/>
    <property type="match status" value="1"/>
</dbReference>
<keyword evidence="7" id="KW-0675">Receptor</keyword>
<evidence type="ECO:0000256" key="5">
    <source>
        <dbReference type="ARBA" id="ARBA00023040"/>
    </source>
</evidence>
<keyword evidence="5" id="KW-0297">G-protein coupled receptor</keyword>
<dbReference type="AlphaFoldDB" id="A0A9J6C1P9"/>
<dbReference type="GO" id="GO:0004930">
    <property type="term" value="F:G protein-coupled receptor activity"/>
    <property type="evidence" value="ECO:0007669"/>
    <property type="project" value="UniProtKB-KW"/>
</dbReference>
<dbReference type="GO" id="GO:0042277">
    <property type="term" value="F:peptide binding"/>
    <property type="evidence" value="ECO:0007669"/>
    <property type="project" value="TreeGrafter"/>
</dbReference>
<dbReference type="SUPFAM" id="SSF81321">
    <property type="entry name" value="Family A G protein-coupled receptor-like"/>
    <property type="match status" value="1"/>
</dbReference>